<dbReference type="SMART" id="SM00387">
    <property type="entry name" value="HATPase_c"/>
    <property type="match status" value="1"/>
</dbReference>
<keyword evidence="12 14" id="KW-0902">Two-component regulatory system</keyword>
<comment type="subcellular location">
    <subcellularLocation>
        <location evidence="2">Cell inner membrane</location>
        <topology evidence="2">Multi-pass membrane protein</topology>
    </subcellularLocation>
</comment>
<reference evidence="18" key="1">
    <citation type="submission" date="2020-11" db="EMBL/GenBank/DDBJ databases">
        <authorList>
            <person name="Lee S.D."/>
        </authorList>
    </citation>
    <scope>NUCLEOTIDE SEQUENCE</scope>
    <source>
        <strain evidence="18">SAP-2</strain>
    </source>
</reference>
<dbReference type="PANTHER" id="PTHR24421">
    <property type="entry name" value="NITRATE/NITRITE SENSOR PROTEIN NARX-RELATED"/>
    <property type="match status" value="1"/>
</dbReference>
<evidence type="ECO:0000256" key="2">
    <source>
        <dbReference type="ARBA" id="ARBA00004429"/>
    </source>
</evidence>
<evidence type="ECO:0000256" key="12">
    <source>
        <dbReference type="ARBA" id="ARBA00023012"/>
    </source>
</evidence>
<dbReference type="PIRSF" id="PIRSF003167">
    <property type="entry name" value="STHK_NarX/NarQ"/>
    <property type="match status" value="1"/>
</dbReference>
<dbReference type="RefSeq" id="WP_194978224.1">
    <property type="nucleotide sequence ID" value="NZ_JADMKS010000005.1"/>
</dbReference>
<keyword evidence="13 14" id="KW-0472">Membrane</keyword>
<dbReference type="SUPFAM" id="SSF55781">
    <property type="entry name" value="GAF domain-like"/>
    <property type="match status" value="1"/>
</dbReference>
<evidence type="ECO:0000313" key="18">
    <source>
        <dbReference type="EMBL" id="MBF6637759.1"/>
    </source>
</evidence>
<dbReference type="InterPro" id="IPR016380">
    <property type="entry name" value="Sig_transdc_His_kin_NarX/NarQ"/>
</dbReference>
<dbReference type="SMART" id="SM00304">
    <property type="entry name" value="HAMP"/>
    <property type="match status" value="1"/>
</dbReference>
<evidence type="ECO:0000259" key="17">
    <source>
        <dbReference type="PROSITE" id="PS50885"/>
    </source>
</evidence>
<evidence type="ECO:0000313" key="19">
    <source>
        <dbReference type="Proteomes" id="UP000705283"/>
    </source>
</evidence>
<dbReference type="AlphaFoldDB" id="A0AA40X3S0"/>
<dbReference type="InterPro" id="IPR036890">
    <property type="entry name" value="HATPase_C_sf"/>
</dbReference>
<dbReference type="Pfam" id="PF07730">
    <property type="entry name" value="HisKA_3"/>
    <property type="match status" value="1"/>
</dbReference>
<dbReference type="Pfam" id="PF02518">
    <property type="entry name" value="HATPase_c"/>
    <property type="match status" value="1"/>
</dbReference>
<evidence type="ECO:0000256" key="4">
    <source>
        <dbReference type="ARBA" id="ARBA00022519"/>
    </source>
</evidence>
<dbReference type="Proteomes" id="UP000705283">
    <property type="component" value="Unassembled WGS sequence"/>
</dbReference>
<proteinExistence type="predicted"/>
<sequence>MRPARLPGEESTIKSALARLSLVKQIILLMLLLGLLGVTGMSVASWMAQSIQGNAHAINKAGSLRMQSYRLLAMLPLTSKDDAYLRQIETDQNSIELSNAVTREGLKTQYAAILDYWQRSLKPELEKSSRPQQAKPEVAEFVSQLDTLVAALDQKTEHHLMLITLVQAAGIALTLIFLLLTLYFLRLRLQKPWQQLLTQANAVTQGDFTQRYLHGEVHTNTAKNEMDLLGEALDSMSAALAEMVDSLAQRVEEKTRSLLQKNQILDFLYRVSRQLHTSQSLEKKLPQVLQELQNLTPLRAIQLRLYDNNSAEFFHEIDSQKSPSPRLAWGEAEAFPELEESASLNWRLRDGDENYGLLLATLPHGQVLTHDQQQLIGTLLEQLASALTLDRQTDNHQQLMLMEERSTIARELHDSLAQSLSCLKIQVACLQMKSPSPNEENTLLIKQMREELNTAYSQLRELLTTFRLKLTAPGLRSALQHTVDEFTTRLGLQVTFDYQLPPRLIPANQGVHLLHIAREALNNIYKHAAATQVSLSLNHENGQVTMQIADNGSGLPAEALRQNHYGLMIMRDRASSLQGECQVTSRDGGGTLVRVKFCPDSSPFTHKEHL</sequence>
<reference evidence="18" key="2">
    <citation type="submission" date="2022-09" db="EMBL/GenBank/DDBJ databases">
        <title>Rouxiella aceris sp. nov., isolated from tree sap and emended description of the genus Rhouxiella.</title>
        <authorList>
            <person name="Kim I.S."/>
        </authorList>
    </citation>
    <scope>NUCLEOTIDE SEQUENCE</scope>
    <source>
        <strain evidence="18">SAP-2</strain>
    </source>
</reference>
<evidence type="ECO:0000256" key="3">
    <source>
        <dbReference type="ARBA" id="ARBA00022475"/>
    </source>
</evidence>
<feature type="domain" description="HAMP" evidence="17">
    <location>
        <begin position="187"/>
        <end position="245"/>
    </location>
</feature>
<dbReference type="SUPFAM" id="SSF55874">
    <property type="entry name" value="ATPase domain of HSP90 chaperone/DNA topoisomerase II/histidine kinase"/>
    <property type="match status" value="1"/>
</dbReference>
<keyword evidence="11 15" id="KW-1133">Transmembrane helix</keyword>
<dbReference type="InterPro" id="IPR011712">
    <property type="entry name" value="Sig_transdc_His_kin_sub3_dim/P"/>
</dbReference>
<dbReference type="Gene3D" id="1.20.5.1930">
    <property type="match status" value="1"/>
</dbReference>
<evidence type="ECO:0000256" key="5">
    <source>
        <dbReference type="ARBA" id="ARBA00022553"/>
    </source>
</evidence>
<evidence type="ECO:0000256" key="9">
    <source>
        <dbReference type="ARBA" id="ARBA00022777"/>
    </source>
</evidence>
<dbReference type="PROSITE" id="PS50885">
    <property type="entry name" value="HAMP"/>
    <property type="match status" value="1"/>
</dbReference>
<keyword evidence="4 14" id="KW-0997">Cell inner membrane</keyword>
<dbReference type="InterPro" id="IPR005467">
    <property type="entry name" value="His_kinase_dom"/>
</dbReference>
<evidence type="ECO:0000256" key="1">
    <source>
        <dbReference type="ARBA" id="ARBA00000085"/>
    </source>
</evidence>
<name>A0AA40X3S0_9GAMM</name>
<organism evidence="18 19">
    <name type="scientific">Rouxiella silvae</name>
    <dbReference type="NCBI Taxonomy" id="1646373"/>
    <lineage>
        <taxon>Bacteria</taxon>
        <taxon>Pseudomonadati</taxon>
        <taxon>Pseudomonadota</taxon>
        <taxon>Gammaproteobacteria</taxon>
        <taxon>Enterobacterales</taxon>
        <taxon>Yersiniaceae</taxon>
        <taxon>Rouxiella</taxon>
    </lineage>
</organism>
<evidence type="ECO:0000256" key="8">
    <source>
        <dbReference type="ARBA" id="ARBA00022741"/>
    </source>
</evidence>
<accession>A0AA40X3S0</accession>
<dbReference type="Pfam" id="PF13675">
    <property type="entry name" value="PilJ"/>
    <property type="match status" value="1"/>
</dbReference>
<keyword evidence="7 15" id="KW-0812">Transmembrane</keyword>
<gene>
    <name evidence="18" type="primary">narX</name>
    <name evidence="18" type="ORF">ITX54_13925</name>
</gene>
<dbReference type="InterPro" id="IPR029095">
    <property type="entry name" value="NarX-like_N"/>
</dbReference>
<keyword evidence="3 14" id="KW-1003">Cell membrane</keyword>
<dbReference type="GO" id="GO:0005524">
    <property type="term" value="F:ATP binding"/>
    <property type="evidence" value="ECO:0007669"/>
    <property type="project" value="UniProtKB-UniRule"/>
</dbReference>
<evidence type="ECO:0000256" key="14">
    <source>
        <dbReference type="PIRNR" id="PIRNR003167"/>
    </source>
</evidence>
<evidence type="ECO:0000256" key="10">
    <source>
        <dbReference type="ARBA" id="ARBA00022840"/>
    </source>
</evidence>
<dbReference type="NCBIfam" id="NF007896">
    <property type="entry name" value="PRK10600.1"/>
    <property type="match status" value="1"/>
</dbReference>
<dbReference type="GO" id="GO:0046983">
    <property type="term" value="F:protein dimerization activity"/>
    <property type="evidence" value="ECO:0007669"/>
    <property type="project" value="UniProtKB-UniRule"/>
</dbReference>
<dbReference type="Pfam" id="PF00672">
    <property type="entry name" value="HAMP"/>
    <property type="match status" value="1"/>
</dbReference>
<feature type="transmembrane region" description="Helical" evidence="15">
    <location>
        <begin position="26"/>
        <end position="48"/>
    </location>
</feature>
<dbReference type="EC" id="2.7.13.3" evidence="14"/>
<evidence type="ECO:0000256" key="15">
    <source>
        <dbReference type="SAM" id="Phobius"/>
    </source>
</evidence>
<feature type="transmembrane region" description="Helical" evidence="15">
    <location>
        <begin position="160"/>
        <end position="185"/>
    </location>
</feature>
<dbReference type="PANTHER" id="PTHR24421:SF51">
    <property type="entry name" value="NITRATE_NITRITE SENSOR PROTEIN NARX"/>
    <property type="match status" value="1"/>
</dbReference>
<evidence type="ECO:0000256" key="6">
    <source>
        <dbReference type="ARBA" id="ARBA00022679"/>
    </source>
</evidence>
<dbReference type="Gene3D" id="6.10.340.10">
    <property type="match status" value="1"/>
</dbReference>
<comment type="caution">
    <text evidence="18">The sequence shown here is derived from an EMBL/GenBank/DDBJ whole genome shotgun (WGS) entry which is preliminary data.</text>
</comment>
<evidence type="ECO:0000259" key="16">
    <source>
        <dbReference type="PROSITE" id="PS50109"/>
    </source>
</evidence>
<protein>
    <recommendedName>
        <fullName evidence="14">Sensor protein</fullName>
        <ecNumber evidence="14">2.7.13.3</ecNumber>
    </recommendedName>
</protein>
<dbReference type="InterPro" id="IPR042295">
    <property type="entry name" value="NarX-like_N_sf"/>
</dbReference>
<dbReference type="InterPro" id="IPR050482">
    <property type="entry name" value="Sensor_HK_TwoCompSys"/>
</dbReference>
<comment type="catalytic activity">
    <reaction evidence="1 14">
        <text>ATP + protein L-histidine = ADP + protein N-phospho-L-histidine.</text>
        <dbReference type="EC" id="2.7.13.3"/>
    </reaction>
</comment>
<dbReference type="CDD" id="cd16917">
    <property type="entry name" value="HATPase_UhpB-NarQ-NarX-like"/>
    <property type="match status" value="1"/>
</dbReference>
<evidence type="ECO:0000256" key="7">
    <source>
        <dbReference type="ARBA" id="ARBA00022692"/>
    </source>
</evidence>
<keyword evidence="9 14" id="KW-0418">Kinase</keyword>
<dbReference type="Gene3D" id="1.20.120.960">
    <property type="entry name" value="Histidine kinase NarX, sensor domain"/>
    <property type="match status" value="1"/>
</dbReference>
<dbReference type="InterPro" id="IPR003594">
    <property type="entry name" value="HATPase_dom"/>
</dbReference>
<feature type="domain" description="Histidine kinase" evidence="16">
    <location>
        <begin position="407"/>
        <end position="601"/>
    </location>
</feature>
<evidence type="ECO:0000256" key="13">
    <source>
        <dbReference type="ARBA" id="ARBA00023136"/>
    </source>
</evidence>
<evidence type="ECO:0000256" key="11">
    <source>
        <dbReference type="ARBA" id="ARBA00022989"/>
    </source>
</evidence>
<dbReference type="GO" id="GO:0005886">
    <property type="term" value="C:plasma membrane"/>
    <property type="evidence" value="ECO:0007669"/>
    <property type="project" value="UniProtKB-SubCell"/>
</dbReference>
<dbReference type="CDD" id="cd06225">
    <property type="entry name" value="HAMP"/>
    <property type="match status" value="1"/>
</dbReference>
<dbReference type="GO" id="GO:0000155">
    <property type="term" value="F:phosphorelay sensor kinase activity"/>
    <property type="evidence" value="ECO:0007669"/>
    <property type="project" value="UniProtKB-UniRule"/>
</dbReference>
<dbReference type="InterPro" id="IPR003660">
    <property type="entry name" value="HAMP_dom"/>
</dbReference>
<keyword evidence="6 14" id="KW-0808">Transferase</keyword>
<keyword evidence="8 14" id="KW-0547">Nucleotide-binding</keyword>
<dbReference type="CDD" id="cd22900">
    <property type="entry name" value="NarX_sensor"/>
    <property type="match status" value="1"/>
</dbReference>
<dbReference type="PROSITE" id="PS50109">
    <property type="entry name" value="HIS_KIN"/>
    <property type="match status" value="1"/>
</dbReference>
<dbReference type="EMBL" id="JADMKS010000005">
    <property type="protein sequence ID" value="MBF6637759.1"/>
    <property type="molecule type" value="Genomic_DNA"/>
</dbReference>
<keyword evidence="10 14" id="KW-0067">ATP-binding</keyword>
<keyword evidence="5" id="KW-0597">Phosphoprotein</keyword>
<dbReference type="Gene3D" id="3.30.565.10">
    <property type="entry name" value="Histidine kinase-like ATPase, C-terminal domain"/>
    <property type="match status" value="1"/>
</dbReference>